<feature type="transmembrane region" description="Helical" evidence="8">
    <location>
        <begin position="86"/>
        <end position="107"/>
    </location>
</feature>
<dbReference type="EMBL" id="CM001439">
    <property type="protein sequence ID" value="EHR53765.1"/>
    <property type="molecule type" value="Genomic_DNA"/>
</dbReference>
<dbReference type="PANTHER" id="PTHR30561:SF1">
    <property type="entry name" value="MULTIDRUG TRANSPORTER EMRE"/>
    <property type="match status" value="1"/>
</dbReference>
<dbReference type="FunFam" id="1.10.3730.20:FF:000001">
    <property type="entry name" value="Quaternary ammonium compound resistance transporter SugE"/>
    <property type="match status" value="1"/>
</dbReference>
<gene>
    <name evidence="9" type="ORF">SacmaDRAFT_5649</name>
</gene>
<evidence type="ECO:0000256" key="1">
    <source>
        <dbReference type="ARBA" id="ARBA00004651"/>
    </source>
</evidence>
<accession>H5XB35</accession>
<dbReference type="InterPro" id="IPR045324">
    <property type="entry name" value="Small_multidrug_res"/>
</dbReference>
<evidence type="ECO:0000256" key="4">
    <source>
        <dbReference type="ARBA" id="ARBA00022692"/>
    </source>
</evidence>
<dbReference type="GO" id="GO:0005886">
    <property type="term" value="C:plasma membrane"/>
    <property type="evidence" value="ECO:0007669"/>
    <property type="project" value="UniProtKB-SubCell"/>
</dbReference>
<proteinExistence type="inferred from homology"/>
<keyword evidence="2" id="KW-0813">Transport</keyword>
<dbReference type="InterPro" id="IPR000390">
    <property type="entry name" value="Small_drug/metabolite_transptr"/>
</dbReference>
<sequence length="135" mass="13893">MEWWAPRPGDVVQNSLLLGRSFNYPAGMGAYVLLAAAIAAEVTGTVSLKLSDGFSKLVPSIVVVVGYGAAFYFLARVLKAGLPVGVVYAIWAAAGVALVALIGAVFLGEHLNLTMIAGLVLVIGGVVLLELGGEH</sequence>
<dbReference type="InterPro" id="IPR037185">
    <property type="entry name" value="EmrE-like"/>
</dbReference>
<keyword evidence="5 8" id="KW-1133">Transmembrane helix</keyword>
<dbReference type="HOGENOM" id="CLU_133067_0_2_11"/>
<evidence type="ECO:0000313" key="9">
    <source>
        <dbReference type="EMBL" id="EHR53765.1"/>
    </source>
</evidence>
<evidence type="ECO:0000256" key="2">
    <source>
        <dbReference type="ARBA" id="ARBA00022448"/>
    </source>
</evidence>
<evidence type="ECO:0000256" key="8">
    <source>
        <dbReference type="SAM" id="Phobius"/>
    </source>
</evidence>
<dbReference type="Pfam" id="PF00893">
    <property type="entry name" value="Multi_Drug_Res"/>
    <property type="match status" value="1"/>
</dbReference>
<protein>
    <submittedName>
        <fullName evidence="9">Cation/cationic drug transporter</fullName>
    </submittedName>
</protein>
<evidence type="ECO:0000256" key="7">
    <source>
        <dbReference type="RuleBase" id="RU003942"/>
    </source>
</evidence>
<dbReference type="SUPFAM" id="SSF103481">
    <property type="entry name" value="Multidrug resistance efflux transporter EmrE"/>
    <property type="match status" value="1"/>
</dbReference>
<keyword evidence="4 7" id="KW-0812">Transmembrane</keyword>
<evidence type="ECO:0000256" key="6">
    <source>
        <dbReference type="ARBA" id="ARBA00023136"/>
    </source>
</evidence>
<dbReference type="Gene3D" id="1.10.3730.20">
    <property type="match status" value="1"/>
</dbReference>
<dbReference type="Proteomes" id="UP000004926">
    <property type="component" value="Chromosome"/>
</dbReference>
<organism evidence="9 10">
    <name type="scientific">Saccharomonospora marina XMU15</name>
    <dbReference type="NCBI Taxonomy" id="882083"/>
    <lineage>
        <taxon>Bacteria</taxon>
        <taxon>Bacillati</taxon>
        <taxon>Actinomycetota</taxon>
        <taxon>Actinomycetes</taxon>
        <taxon>Pseudonocardiales</taxon>
        <taxon>Pseudonocardiaceae</taxon>
        <taxon>Saccharomonospora</taxon>
    </lineage>
</organism>
<keyword evidence="3" id="KW-1003">Cell membrane</keyword>
<evidence type="ECO:0000256" key="5">
    <source>
        <dbReference type="ARBA" id="ARBA00022989"/>
    </source>
</evidence>
<reference evidence="9 10" key="1">
    <citation type="journal article" date="2012" name="Stand. Genomic Sci.">
        <title>Genome sequence of the ocean sediment bacterium Saccharomonospora marina type strain (XMU15(T)).</title>
        <authorList>
            <person name="Klenk H.P."/>
            <person name="Lu M."/>
            <person name="Lucas S."/>
            <person name="Lapidus A."/>
            <person name="Copeland A."/>
            <person name="Pitluck S."/>
            <person name="Goodwin L.A."/>
            <person name="Han C."/>
            <person name="Tapia R."/>
            <person name="Brambilla E.M."/>
            <person name="Potter G."/>
            <person name="Land M."/>
            <person name="Ivanova N."/>
            <person name="Rohde M."/>
            <person name="Goker M."/>
            <person name="Detter J.C."/>
            <person name="Li W.J."/>
            <person name="Kyrpides N.C."/>
            <person name="Woyke T."/>
        </authorList>
    </citation>
    <scope>NUCLEOTIDE SEQUENCE [LARGE SCALE GENOMIC DNA]</scope>
    <source>
        <strain evidence="9 10">XMU15</strain>
    </source>
</reference>
<comment type="similarity">
    <text evidence="7">Belongs to the drug/metabolite transporter (DMT) superfamily. Small multidrug resistance (SMR) (TC 2.A.7.1) family.</text>
</comment>
<dbReference type="AlphaFoldDB" id="H5XB35"/>
<evidence type="ECO:0000313" key="10">
    <source>
        <dbReference type="Proteomes" id="UP000004926"/>
    </source>
</evidence>
<dbReference type="STRING" id="882083.SacmaDRAFT_5649"/>
<dbReference type="PANTHER" id="PTHR30561">
    <property type="entry name" value="SMR FAMILY PROTON-DEPENDENT DRUG EFFLUX TRANSPORTER SUGE"/>
    <property type="match status" value="1"/>
</dbReference>
<evidence type="ECO:0000256" key="3">
    <source>
        <dbReference type="ARBA" id="ARBA00022475"/>
    </source>
</evidence>
<feature type="transmembrane region" description="Helical" evidence="8">
    <location>
        <begin position="28"/>
        <end position="48"/>
    </location>
</feature>
<dbReference type="GO" id="GO:0022857">
    <property type="term" value="F:transmembrane transporter activity"/>
    <property type="evidence" value="ECO:0007669"/>
    <property type="project" value="InterPro"/>
</dbReference>
<keyword evidence="6 8" id="KW-0472">Membrane</keyword>
<feature type="transmembrane region" description="Helical" evidence="8">
    <location>
        <begin position="54"/>
        <end position="74"/>
    </location>
</feature>
<name>H5XB35_9PSEU</name>
<keyword evidence="10" id="KW-1185">Reference proteome</keyword>
<feature type="transmembrane region" description="Helical" evidence="8">
    <location>
        <begin position="113"/>
        <end position="132"/>
    </location>
</feature>
<comment type="subcellular location">
    <subcellularLocation>
        <location evidence="1 7">Cell membrane</location>
        <topology evidence="1 7">Multi-pass membrane protein</topology>
    </subcellularLocation>
</comment>
<dbReference type="eggNOG" id="COG2076">
    <property type="taxonomic scope" value="Bacteria"/>
</dbReference>